<dbReference type="PANTHER" id="PTHR33827">
    <property type="entry name" value="PROTEIN SAWADEE HOMEODOMAIN HOMOLOG 2"/>
    <property type="match status" value="1"/>
</dbReference>
<accession>A0A022Q4T1</accession>
<keyword evidence="3" id="KW-1185">Reference proteome</keyword>
<dbReference type="Gene3D" id="2.40.50.40">
    <property type="match status" value="1"/>
</dbReference>
<proteinExistence type="predicted"/>
<name>A0A022Q4T1_ERYGU</name>
<dbReference type="Proteomes" id="UP000030748">
    <property type="component" value="Unassembled WGS sequence"/>
</dbReference>
<dbReference type="Pfam" id="PF16719">
    <property type="entry name" value="SAWADEE"/>
    <property type="match status" value="1"/>
</dbReference>
<dbReference type="InterPro" id="IPR039276">
    <property type="entry name" value="SHH1/2"/>
</dbReference>
<dbReference type="PANTHER" id="PTHR33827:SF2">
    <property type="entry name" value="PROTEIN SAWADEE HOMEODOMAIN HOMOLOG 1"/>
    <property type="match status" value="1"/>
</dbReference>
<dbReference type="eggNOG" id="ENOG502RI2U">
    <property type="taxonomic scope" value="Eukaryota"/>
</dbReference>
<evidence type="ECO:0000259" key="1">
    <source>
        <dbReference type="Pfam" id="PF16719"/>
    </source>
</evidence>
<dbReference type="GO" id="GO:0003682">
    <property type="term" value="F:chromatin binding"/>
    <property type="evidence" value="ECO:0007669"/>
    <property type="project" value="InterPro"/>
</dbReference>
<dbReference type="STRING" id="4155.A0A022Q4T1"/>
<sequence length="241" mass="27788">MERLFKQMRDKPISREFCEELSAKFSCSAHRFEKSPIKWEQVQSWFQDKQKNSGAIVIPSPHKGIIVSKAAILKKRDKAAAELPNLLFEARSAKDYAWFDVGSFLTYRVISSGELLVRVRFAGFGKEEDEWVNVERAVRERSLPLEPSECDKVHVGDLVLCFREAEDHALYCDAHVVEIKRLLHDSSRCTCLFVVRYDHDNVEGKVPLHKLCCRPAKSVSKGNEFKILDVSTEFMNFKYNV</sequence>
<evidence type="ECO:0000313" key="2">
    <source>
        <dbReference type="EMBL" id="EYU21510.1"/>
    </source>
</evidence>
<dbReference type="Gene3D" id="2.30.30.140">
    <property type="match status" value="1"/>
</dbReference>
<dbReference type="AlphaFoldDB" id="A0A022Q4T1"/>
<protein>
    <recommendedName>
        <fullName evidence="1">SAWADEE domain-containing protein</fullName>
    </recommendedName>
</protein>
<gene>
    <name evidence="2" type="ORF">MIMGU_mgv1a012762mg</name>
</gene>
<organism evidence="2 3">
    <name type="scientific">Erythranthe guttata</name>
    <name type="common">Yellow monkey flower</name>
    <name type="synonym">Mimulus guttatus</name>
    <dbReference type="NCBI Taxonomy" id="4155"/>
    <lineage>
        <taxon>Eukaryota</taxon>
        <taxon>Viridiplantae</taxon>
        <taxon>Streptophyta</taxon>
        <taxon>Embryophyta</taxon>
        <taxon>Tracheophyta</taxon>
        <taxon>Spermatophyta</taxon>
        <taxon>Magnoliopsida</taxon>
        <taxon>eudicotyledons</taxon>
        <taxon>Gunneridae</taxon>
        <taxon>Pentapetalae</taxon>
        <taxon>asterids</taxon>
        <taxon>lamiids</taxon>
        <taxon>Lamiales</taxon>
        <taxon>Phrymaceae</taxon>
        <taxon>Erythranthe</taxon>
    </lineage>
</organism>
<evidence type="ECO:0000313" key="3">
    <source>
        <dbReference type="Proteomes" id="UP000030748"/>
    </source>
</evidence>
<dbReference type="EMBL" id="KI632223">
    <property type="protein sequence ID" value="EYU21510.1"/>
    <property type="molecule type" value="Genomic_DNA"/>
</dbReference>
<feature type="domain" description="SAWADEE" evidence="1">
    <location>
        <begin position="86"/>
        <end position="212"/>
    </location>
</feature>
<reference evidence="2 3" key="1">
    <citation type="journal article" date="2013" name="Proc. Natl. Acad. Sci. U.S.A.">
        <title>Fine-scale variation in meiotic recombination in Mimulus inferred from population shotgun sequencing.</title>
        <authorList>
            <person name="Hellsten U."/>
            <person name="Wright K.M."/>
            <person name="Jenkins J."/>
            <person name="Shu S."/>
            <person name="Yuan Y."/>
            <person name="Wessler S.R."/>
            <person name="Schmutz J."/>
            <person name="Willis J.H."/>
            <person name="Rokhsar D.S."/>
        </authorList>
    </citation>
    <scope>NUCLEOTIDE SEQUENCE [LARGE SCALE GENOMIC DNA]</scope>
    <source>
        <strain evidence="3">cv. DUN x IM62</strain>
    </source>
</reference>
<dbReference type="InterPro" id="IPR032001">
    <property type="entry name" value="SAWADEE_dom"/>
</dbReference>